<name>A0A3P7PHH1_9FIRM</name>
<dbReference type="InterPro" id="IPR035919">
    <property type="entry name" value="EAL_sf"/>
</dbReference>
<sequence length="707" mass="79143">MNTLFFRWATKLHNRIENSCLLGAIRHSLTLMIPFMLIGSCAIIIVSFPSQTYQNLMTQYFGHTWSALFVQIRMATFGLLSLLTMITVSNLYITAISTKTKTYANPNIASLLTVVNYMILMGTPLDFELLGTTGLFFSILTAAITSLLYVKTVSIKTLNLSIYSSGVNPYFGIALKSILPSAITLLPFIILGALIQHQGSTIFIEVNTLLLKIFSNLGDTLFAALLFSLTIHVLWFFGIHGNNILDYVSQNLYLNATLDNQTLINVGDYTGTILTKPFFDSFVLMGGAGATISLLLAIFIWGKQDNIRRHGKMSLIPSIFNINELVLFGLPIVLEPLYLIPFILVPLIHTTTAYLAISLGLVPYTQIIVEWTTPIFLSGYLTTGSIAGSLLQLFNLIVGVLIYKPFVQLSETLALKRDLNSYNRLLNTFKEDELLNYFPSLSKYNNGIGNIATILIAELELAIKKNAFNMFYQPQFNVHNNVFGVESLLRWEHPRYGFIYPPLILALAEEGGFAEVLSQLIIINVIRDTSELNKLGYNDLKVSINLSANELKSEVLVDKLLDIIHRFDVLEDQISIEITEQLAISNNPKIHKTLSRLIENKFSISMDDFGMGHSSLMYLKTIPFDTIKLDGSLVLDIVSNPVSQEIIASIHYLSQSLGFKLLAEYVETTTQRDKLIEFGCTNFQGYLYSKALPFNTLIEFLNNHPKG</sequence>
<dbReference type="GO" id="GO:0005886">
    <property type="term" value="C:plasma membrane"/>
    <property type="evidence" value="ECO:0007669"/>
    <property type="project" value="UniProtKB-SubCell"/>
</dbReference>
<feature type="transmembrane region" description="Helical" evidence="8">
    <location>
        <begin position="68"/>
        <end position="93"/>
    </location>
</feature>
<feature type="transmembrane region" description="Helical" evidence="8">
    <location>
        <begin position="127"/>
        <end position="150"/>
    </location>
</feature>
<keyword evidence="12" id="KW-1185">Reference proteome</keyword>
<dbReference type="EMBL" id="LR130778">
    <property type="protein sequence ID" value="VDN48328.1"/>
    <property type="molecule type" value="Genomic_DNA"/>
</dbReference>
<evidence type="ECO:0000259" key="10">
    <source>
        <dbReference type="PROSITE" id="PS51105"/>
    </source>
</evidence>
<feature type="domain" description="EAL" evidence="9">
    <location>
        <begin position="452"/>
        <end position="705"/>
    </location>
</feature>
<evidence type="ECO:0000256" key="1">
    <source>
        <dbReference type="ARBA" id="ARBA00004651"/>
    </source>
</evidence>
<accession>A0A3P7PHH1</accession>
<dbReference type="AlphaFoldDB" id="A0A3P7PHH1"/>
<feature type="transmembrane region" description="Helical" evidence="8">
    <location>
        <begin position="21"/>
        <end position="48"/>
    </location>
</feature>
<feature type="transmembrane region" description="Helical" evidence="8">
    <location>
        <begin position="282"/>
        <end position="302"/>
    </location>
</feature>
<reference evidence="11 12" key="1">
    <citation type="submission" date="2018-09" db="EMBL/GenBank/DDBJ databases">
        <authorList>
            <person name="Postec A."/>
        </authorList>
    </citation>
    <scope>NUCLEOTIDE SEQUENCE [LARGE SCALE GENOMIC DNA]</scope>
    <source>
        <strain evidence="11">70B-A</strain>
    </source>
</reference>
<proteinExistence type="predicted"/>
<evidence type="ECO:0000256" key="3">
    <source>
        <dbReference type="ARBA" id="ARBA00022475"/>
    </source>
</evidence>
<dbReference type="PROSITE" id="PS51105">
    <property type="entry name" value="PTS_EIIC_TYPE_3"/>
    <property type="match status" value="1"/>
</dbReference>
<dbReference type="PROSITE" id="PS50883">
    <property type="entry name" value="EAL"/>
    <property type="match status" value="1"/>
</dbReference>
<dbReference type="OrthoDB" id="9762141at2"/>
<keyword evidence="4" id="KW-0762">Sugar transport</keyword>
<evidence type="ECO:0000256" key="2">
    <source>
        <dbReference type="ARBA" id="ARBA00022448"/>
    </source>
</evidence>
<evidence type="ECO:0000256" key="6">
    <source>
        <dbReference type="ARBA" id="ARBA00022989"/>
    </source>
</evidence>
<dbReference type="InterPro" id="IPR051088">
    <property type="entry name" value="PTS_Sugar-EIIC/EIIB"/>
</dbReference>
<dbReference type="Proteomes" id="UP000279029">
    <property type="component" value="Chromosome"/>
</dbReference>
<evidence type="ECO:0000259" key="9">
    <source>
        <dbReference type="PROSITE" id="PS50883"/>
    </source>
</evidence>
<organism evidence="11 12">
    <name type="scientific">Petrocella atlantisensis</name>
    <dbReference type="NCBI Taxonomy" id="2173034"/>
    <lineage>
        <taxon>Bacteria</taxon>
        <taxon>Bacillati</taxon>
        <taxon>Bacillota</taxon>
        <taxon>Clostridia</taxon>
        <taxon>Lachnospirales</taxon>
        <taxon>Vallitaleaceae</taxon>
        <taxon>Petrocella</taxon>
    </lineage>
</organism>
<feature type="domain" description="PTS EIIC type-3" evidence="10">
    <location>
        <begin position="5"/>
        <end position="406"/>
    </location>
</feature>
<feature type="transmembrane region" description="Helical" evidence="8">
    <location>
        <begin position="376"/>
        <end position="403"/>
    </location>
</feature>
<evidence type="ECO:0000256" key="8">
    <source>
        <dbReference type="SAM" id="Phobius"/>
    </source>
</evidence>
<dbReference type="GO" id="GO:0008982">
    <property type="term" value="F:protein-N(PI)-phosphohistidine-sugar phosphotransferase activity"/>
    <property type="evidence" value="ECO:0007669"/>
    <property type="project" value="InterPro"/>
</dbReference>
<feature type="transmembrane region" description="Helical" evidence="8">
    <location>
        <begin position="216"/>
        <end position="237"/>
    </location>
</feature>
<dbReference type="PANTHER" id="PTHR33989:SF4">
    <property type="entry name" value="PTS SYSTEM N,N'-DIACETYLCHITOBIOSE-SPECIFIC EIIC COMPONENT"/>
    <property type="match status" value="1"/>
</dbReference>
<feature type="transmembrane region" description="Helical" evidence="8">
    <location>
        <begin position="340"/>
        <end position="364"/>
    </location>
</feature>
<dbReference type="KEGG" id="cbar:PATL70BA_2433"/>
<dbReference type="SMART" id="SM00052">
    <property type="entry name" value="EAL"/>
    <property type="match status" value="1"/>
</dbReference>
<dbReference type="Pfam" id="PF02378">
    <property type="entry name" value="PTS_EIIC"/>
    <property type="match status" value="1"/>
</dbReference>
<dbReference type="InterPro" id="IPR001633">
    <property type="entry name" value="EAL_dom"/>
</dbReference>
<gene>
    <name evidence="11" type="ORF">PATL70BA_2433</name>
</gene>
<dbReference type="InterPro" id="IPR003352">
    <property type="entry name" value="PTS_EIIC"/>
</dbReference>
<evidence type="ECO:0000256" key="5">
    <source>
        <dbReference type="ARBA" id="ARBA00022692"/>
    </source>
</evidence>
<evidence type="ECO:0000313" key="12">
    <source>
        <dbReference type="Proteomes" id="UP000279029"/>
    </source>
</evidence>
<dbReference type="RefSeq" id="WP_125137473.1">
    <property type="nucleotide sequence ID" value="NZ_LR130778.1"/>
</dbReference>
<dbReference type="InterPro" id="IPR004501">
    <property type="entry name" value="PTS_EIIC_3"/>
</dbReference>
<dbReference type="CDD" id="cd01948">
    <property type="entry name" value="EAL"/>
    <property type="match status" value="1"/>
</dbReference>
<feature type="transmembrane region" description="Helical" evidence="8">
    <location>
        <begin position="170"/>
        <end position="195"/>
    </location>
</feature>
<evidence type="ECO:0000313" key="11">
    <source>
        <dbReference type="EMBL" id="VDN48328.1"/>
    </source>
</evidence>
<keyword evidence="3" id="KW-1003">Cell membrane</keyword>
<dbReference type="PANTHER" id="PTHR33989">
    <property type="match status" value="1"/>
</dbReference>
<feature type="transmembrane region" description="Helical" evidence="8">
    <location>
        <begin position="314"/>
        <end position="334"/>
    </location>
</feature>
<protein>
    <submittedName>
        <fullName evidence="11">PTS lactose transporter subunit IIC</fullName>
    </submittedName>
</protein>
<dbReference type="SUPFAM" id="SSF141868">
    <property type="entry name" value="EAL domain-like"/>
    <property type="match status" value="1"/>
</dbReference>
<keyword evidence="7 8" id="KW-0472">Membrane</keyword>
<dbReference type="NCBIfam" id="TIGR00410">
    <property type="entry name" value="lacE"/>
    <property type="match status" value="1"/>
</dbReference>
<dbReference type="Gene3D" id="3.20.20.450">
    <property type="entry name" value="EAL domain"/>
    <property type="match status" value="1"/>
</dbReference>
<comment type="subcellular location">
    <subcellularLocation>
        <location evidence="1">Cell membrane</location>
        <topology evidence="1">Multi-pass membrane protein</topology>
    </subcellularLocation>
</comment>
<keyword evidence="6 8" id="KW-1133">Transmembrane helix</keyword>
<keyword evidence="2" id="KW-0813">Transport</keyword>
<dbReference type="Pfam" id="PF00563">
    <property type="entry name" value="EAL"/>
    <property type="match status" value="1"/>
</dbReference>
<keyword evidence="5 8" id="KW-0812">Transmembrane</keyword>
<evidence type="ECO:0000256" key="7">
    <source>
        <dbReference type="ARBA" id="ARBA00023136"/>
    </source>
</evidence>
<evidence type="ECO:0000256" key="4">
    <source>
        <dbReference type="ARBA" id="ARBA00022597"/>
    </source>
</evidence>
<dbReference type="GO" id="GO:0009401">
    <property type="term" value="P:phosphoenolpyruvate-dependent sugar phosphotransferase system"/>
    <property type="evidence" value="ECO:0007669"/>
    <property type="project" value="InterPro"/>
</dbReference>